<reference evidence="3" key="1">
    <citation type="submission" date="2021-01" db="EMBL/GenBank/DDBJ databases">
        <authorList>
            <person name="Corre E."/>
            <person name="Pelletier E."/>
            <person name="Niang G."/>
            <person name="Scheremetjew M."/>
            <person name="Finn R."/>
            <person name="Kale V."/>
            <person name="Holt S."/>
            <person name="Cochrane G."/>
            <person name="Meng A."/>
            <person name="Brown T."/>
            <person name="Cohen L."/>
        </authorList>
    </citation>
    <scope>NUCLEOTIDE SEQUENCE</scope>
    <source>
        <strain evidence="3">ECT3854</strain>
    </source>
</reference>
<keyword evidence="2" id="KW-0560">Oxidoreductase</keyword>
<dbReference type="Pfam" id="PF00106">
    <property type="entry name" value="adh_short"/>
    <property type="match status" value="1"/>
</dbReference>
<protein>
    <submittedName>
        <fullName evidence="3">Uncharacterized protein</fullName>
    </submittedName>
</protein>
<evidence type="ECO:0000313" key="3">
    <source>
        <dbReference type="EMBL" id="CAD8932254.1"/>
    </source>
</evidence>
<name>A0A7S1CZU9_CYCTE</name>
<dbReference type="InterPro" id="IPR002347">
    <property type="entry name" value="SDR_fam"/>
</dbReference>
<proteinExistence type="inferred from homology"/>
<dbReference type="PANTHER" id="PTHR24320:SF148">
    <property type="entry name" value="NAD(P)-BINDING ROSSMANN-FOLD SUPERFAMILY PROTEIN"/>
    <property type="match status" value="1"/>
</dbReference>
<dbReference type="Gene3D" id="3.40.50.720">
    <property type="entry name" value="NAD(P)-binding Rossmann-like Domain"/>
    <property type="match status" value="1"/>
</dbReference>
<dbReference type="EMBL" id="HBFW01005097">
    <property type="protein sequence ID" value="CAD8932254.1"/>
    <property type="molecule type" value="Transcribed_RNA"/>
</dbReference>
<dbReference type="GO" id="GO:0016491">
    <property type="term" value="F:oxidoreductase activity"/>
    <property type="evidence" value="ECO:0007669"/>
    <property type="project" value="UniProtKB-KW"/>
</dbReference>
<organism evidence="3">
    <name type="scientific">Cyclophora tenuis</name>
    <name type="common">Marine diatom</name>
    <dbReference type="NCBI Taxonomy" id="216820"/>
    <lineage>
        <taxon>Eukaryota</taxon>
        <taxon>Sar</taxon>
        <taxon>Stramenopiles</taxon>
        <taxon>Ochrophyta</taxon>
        <taxon>Bacillariophyta</taxon>
        <taxon>Fragilariophyceae</taxon>
        <taxon>Fragilariophycidae</taxon>
        <taxon>Cyclophorales</taxon>
        <taxon>Cyclophoraceae</taxon>
        <taxon>Cyclophora</taxon>
    </lineage>
</organism>
<dbReference type="AlphaFoldDB" id="A0A7S1CZU9"/>
<evidence type="ECO:0000256" key="2">
    <source>
        <dbReference type="ARBA" id="ARBA00023002"/>
    </source>
</evidence>
<gene>
    <name evidence="3" type="ORF">CTEN0397_LOCUS3278</name>
</gene>
<dbReference type="PANTHER" id="PTHR24320">
    <property type="entry name" value="RETINOL DEHYDROGENASE"/>
    <property type="match status" value="1"/>
</dbReference>
<sequence>MAVAFKRPSALVTGSTDGIGVTTAKNLAAKGYNVIVHGRDEDRIRSACQTVRNFARDWTEGDGISVYSVKADLSTIDGTESLASQVKSLCREHNLNLSVLMNNAGVYSEDRVITPDGLELTFAVNVVSPFILTSRLLPVLMQQPKSRIVTASSISQSRFIGNWNDLDYTKRPYSAHAAYSESKLFDAMLTAEFAERLQKAGLGTDRITCNCLDPGTVNTKMLYAGWGPIGIDVESALDQTWLCTDEEVENTTGKYFMSRTESWSQYDEKQRLRMWDLLSKLSPDSAAQWELDVLTCTSVEATR</sequence>
<dbReference type="SUPFAM" id="SSF51735">
    <property type="entry name" value="NAD(P)-binding Rossmann-fold domains"/>
    <property type="match status" value="1"/>
</dbReference>
<evidence type="ECO:0000256" key="1">
    <source>
        <dbReference type="ARBA" id="ARBA00006484"/>
    </source>
</evidence>
<dbReference type="PRINTS" id="PR00081">
    <property type="entry name" value="GDHRDH"/>
</dbReference>
<dbReference type="InterPro" id="IPR036291">
    <property type="entry name" value="NAD(P)-bd_dom_sf"/>
</dbReference>
<accession>A0A7S1CZU9</accession>
<comment type="similarity">
    <text evidence="1">Belongs to the short-chain dehydrogenases/reductases (SDR) family.</text>
</comment>